<keyword evidence="3" id="KW-1185">Reference proteome</keyword>
<dbReference type="AlphaFoldDB" id="A0AAE1M7A5"/>
<organism evidence="2 3">
    <name type="scientific">Acacia crassicarpa</name>
    <name type="common">northern wattle</name>
    <dbReference type="NCBI Taxonomy" id="499986"/>
    <lineage>
        <taxon>Eukaryota</taxon>
        <taxon>Viridiplantae</taxon>
        <taxon>Streptophyta</taxon>
        <taxon>Embryophyta</taxon>
        <taxon>Tracheophyta</taxon>
        <taxon>Spermatophyta</taxon>
        <taxon>Magnoliopsida</taxon>
        <taxon>eudicotyledons</taxon>
        <taxon>Gunneridae</taxon>
        <taxon>Pentapetalae</taxon>
        <taxon>rosids</taxon>
        <taxon>fabids</taxon>
        <taxon>Fabales</taxon>
        <taxon>Fabaceae</taxon>
        <taxon>Caesalpinioideae</taxon>
        <taxon>mimosoid clade</taxon>
        <taxon>Acacieae</taxon>
        <taxon>Acacia</taxon>
    </lineage>
</organism>
<dbReference type="EMBL" id="JAWXYG010000013">
    <property type="protein sequence ID" value="KAK4256132.1"/>
    <property type="molecule type" value="Genomic_DNA"/>
</dbReference>
<protein>
    <recommendedName>
        <fullName evidence="1">ATPase family AAA domain-containing protein</fullName>
    </recommendedName>
</protein>
<proteinExistence type="predicted"/>
<feature type="domain" description="ATPase family AAA" evidence="1">
    <location>
        <begin position="2"/>
        <end position="45"/>
    </location>
</feature>
<sequence length="86" mass="9541">MVEAEGRARETKLAEEVNRQMLFDRANAERKKWVAAINTTSEHIGVISTRCTVCITEVIKSFGLALGPSLSINIDIYGLLTLCFLL</sequence>
<dbReference type="Proteomes" id="UP001293593">
    <property type="component" value="Unassembled WGS sequence"/>
</dbReference>
<evidence type="ECO:0000313" key="2">
    <source>
        <dbReference type="EMBL" id="KAK4256132.1"/>
    </source>
</evidence>
<name>A0AAE1M7A5_9FABA</name>
<gene>
    <name evidence="2" type="ORF">QN277_009040</name>
</gene>
<evidence type="ECO:0000313" key="3">
    <source>
        <dbReference type="Proteomes" id="UP001293593"/>
    </source>
</evidence>
<reference evidence="2" key="1">
    <citation type="submission" date="2023-10" db="EMBL/GenBank/DDBJ databases">
        <title>Chromosome-level genome of the transformable northern wattle, Acacia crassicarpa.</title>
        <authorList>
            <person name="Massaro I."/>
            <person name="Sinha N.R."/>
            <person name="Poethig S."/>
            <person name="Leichty A.R."/>
        </authorList>
    </citation>
    <scope>NUCLEOTIDE SEQUENCE</scope>
    <source>
        <strain evidence="2">Acra3RX</strain>
        <tissue evidence="2">Leaf</tissue>
    </source>
</reference>
<dbReference type="InterPro" id="IPR021911">
    <property type="entry name" value="ATAD3_N"/>
</dbReference>
<dbReference type="Pfam" id="PF12037">
    <property type="entry name" value="ATAD3_N"/>
    <property type="match status" value="1"/>
</dbReference>
<comment type="caution">
    <text evidence="2">The sequence shown here is derived from an EMBL/GenBank/DDBJ whole genome shotgun (WGS) entry which is preliminary data.</text>
</comment>
<evidence type="ECO:0000259" key="1">
    <source>
        <dbReference type="Pfam" id="PF12037"/>
    </source>
</evidence>
<accession>A0AAE1M7A5</accession>